<feature type="transmembrane region" description="Helical" evidence="1">
    <location>
        <begin position="94"/>
        <end position="118"/>
    </location>
</feature>
<proteinExistence type="predicted"/>
<evidence type="ECO:0000256" key="1">
    <source>
        <dbReference type="SAM" id="Phobius"/>
    </source>
</evidence>
<feature type="transmembrane region" description="Helical" evidence="1">
    <location>
        <begin position="49"/>
        <end position="73"/>
    </location>
</feature>
<dbReference type="AlphaFoldDB" id="A0A8W8HPQ2"/>
<keyword evidence="1" id="KW-0812">Transmembrane</keyword>
<name>A0A8W8HPQ2_MAGGI</name>
<keyword evidence="3" id="KW-1185">Reference proteome</keyword>
<keyword evidence="1" id="KW-1133">Transmembrane helix</keyword>
<protein>
    <submittedName>
        <fullName evidence="2">Uncharacterized protein</fullName>
    </submittedName>
</protein>
<keyword evidence="1" id="KW-0472">Membrane</keyword>
<accession>A0A8W8HPQ2</accession>
<sequence length="123" mass="13841">MNAENNYAKGVVSTVITRQPMELSTVESDFRNAYAARILQPDRQENADWAYVFGFLTCFCCNIPGGLLALYLATQANNKFEEMNYDKGIWFRKLSYLLSFISLLLGITSLVLIFTGTIPVPVL</sequence>
<dbReference type="Proteomes" id="UP000005408">
    <property type="component" value="Unassembled WGS sequence"/>
</dbReference>
<organism evidence="2 3">
    <name type="scientific">Magallana gigas</name>
    <name type="common">Pacific oyster</name>
    <name type="synonym">Crassostrea gigas</name>
    <dbReference type="NCBI Taxonomy" id="29159"/>
    <lineage>
        <taxon>Eukaryota</taxon>
        <taxon>Metazoa</taxon>
        <taxon>Spiralia</taxon>
        <taxon>Lophotrochozoa</taxon>
        <taxon>Mollusca</taxon>
        <taxon>Bivalvia</taxon>
        <taxon>Autobranchia</taxon>
        <taxon>Pteriomorphia</taxon>
        <taxon>Ostreida</taxon>
        <taxon>Ostreoidea</taxon>
        <taxon>Ostreidae</taxon>
        <taxon>Magallana</taxon>
    </lineage>
</organism>
<evidence type="ECO:0000313" key="3">
    <source>
        <dbReference type="Proteomes" id="UP000005408"/>
    </source>
</evidence>
<reference evidence="2" key="1">
    <citation type="submission" date="2022-08" db="UniProtKB">
        <authorList>
            <consortium name="EnsemblMetazoa"/>
        </authorList>
    </citation>
    <scope>IDENTIFICATION</scope>
    <source>
        <strain evidence="2">05x7-T-G4-1.051#20</strain>
    </source>
</reference>
<dbReference type="EnsemblMetazoa" id="G10510.1">
    <property type="protein sequence ID" value="G10510.1:cds"/>
    <property type="gene ID" value="G10510"/>
</dbReference>
<evidence type="ECO:0000313" key="2">
    <source>
        <dbReference type="EnsemblMetazoa" id="G10510.1:cds"/>
    </source>
</evidence>